<evidence type="ECO:0000313" key="4">
    <source>
        <dbReference type="EMBL" id="PPQ88799.1"/>
    </source>
</evidence>
<proteinExistence type="inferred from homology"/>
<comment type="similarity">
    <text evidence="1">Belongs to the peptidase C14B family.</text>
</comment>
<dbReference type="STRING" id="93625.A0A409XDD4"/>
<dbReference type="OrthoDB" id="3223806at2759"/>
<gene>
    <name evidence="4" type="ORF">CVT25_010485</name>
</gene>
<dbReference type="GO" id="GO:0005737">
    <property type="term" value="C:cytoplasm"/>
    <property type="evidence" value="ECO:0007669"/>
    <property type="project" value="TreeGrafter"/>
</dbReference>
<reference evidence="4 5" key="1">
    <citation type="journal article" date="2018" name="Evol. Lett.">
        <title>Horizontal gene cluster transfer increased hallucinogenic mushroom diversity.</title>
        <authorList>
            <person name="Reynolds H.T."/>
            <person name="Vijayakumar V."/>
            <person name="Gluck-Thaler E."/>
            <person name="Korotkin H.B."/>
            <person name="Matheny P.B."/>
            <person name="Slot J.C."/>
        </authorList>
    </citation>
    <scope>NUCLEOTIDE SEQUENCE [LARGE SCALE GENOMIC DNA]</scope>
    <source>
        <strain evidence="4 5">2631</strain>
    </source>
</reference>
<dbReference type="Proteomes" id="UP000283269">
    <property type="component" value="Unassembled WGS sequence"/>
</dbReference>
<dbReference type="PANTHER" id="PTHR48104">
    <property type="entry name" value="METACASPASE-4"/>
    <property type="match status" value="1"/>
</dbReference>
<name>A0A409XDD4_PSICY</name>
<evidence type="ECO:0000259" key="3">
    <source>
        <dbReference type="Pfam" id="PF00656"/>
    </source>
</evidence>
<dbReference type="PANTHER" id="PTHR48104:SF30">
    <property type="entry name" value="METACASPASE-1"/>
    <property type="match status" value="1"/>
</dbReference>
<organism evidence="4 5">
    <name type="scientific">Psilocybe cyanescens</name>
    <dbReference type="NCBI Taxonomy" id="93625"/>
    <lineage>
        <taxon>Eukaryota</taxon>
        <taxon>Fungi</taxon>
        <taxon>Dikarya</taxon>
        <taxon>Basidiomycota</taxon>
        <taxon>Agaricomycotina</taxon>
        <taxon>Agaricomycetes</taxon>
        <taxon>Agaricomycetidae</taxon>
        <taxon>Agaricales</taxon>
        <taxon>Agaricineae</taxon>
        <taxon>Strophariaceae</taxon>
        <taxon>Psilocybe</taxon>
    </lineage>
</organism>
<evidence type="ECO:0000256" key="2">
    <source>
        <dbReference type="SAM" id="MobiDB-lite"/>
    </source>
</evidence>
<accession>A0A409XDD4</accession>
<keyword evidence="5" id="KW-1185">Reference proteome</keyword>
<protein>
    <recommendedName>
        <fullName evidence="3">Peptidase C14 caspase domain-containing protein</fullName>
    </recommendedName>
</protein>
<feature type="domain" description="Peptidase C14 caspase" evidence="3">
    <location>
        <begin position="50"/>
        <end position="341"/>
    </location>
</feature>
<dbReference type="GO" id="GO:0004197">
    <property type="term" value="F:cysteine-type endopeptidase activity"/>
    <property type="evidence" value="ECO:0007669"/>
    <property type="project" value="InterPro"/>
</dbReference>
<dbReference type="InterPro" id="IPR011600">
    <property type="entry name" value="Pept_C14_caspase"/>
</dbReference>
<dbReference type="EMBL" id="NHYD01002025">
    <property type="protein sequence ID" value="PPQ88799.1"/>
    <property type="molecule type" value="Genomic_DNA"/>
</dbReference>
<feature type="compositionally biased region" description="Polar residues" evidence="2">
    <location>
        <begin position="1"/>
        <end position="14"/>
    </location>
</feature>
<dbReference type="AlphaFoldDB" id="A0A409XDD4"/>
<dbReference type="GO" id="GO:0006508">
    <property type="term" value="P:proteolysis"/>
    <property type="evidence" value="ECO:0007669"/>
    <property type="project" value="InterPro"/>
</dbReference>
<dbReference type="Gene3D" id="3.40.50.1460">
    <property type="match status" value="1"/>
</dbReference>
<dbReference type="InterPro" id="IPR050452">
    <property type="entry name" value="Metacaspase"/>
</dbReference>
<evidence type="ECO:0000256" key="1">
    <source>
        <dbReference type="ARBA" id="ARBA00009005"/>
    </source>
</evidence>
<comment type="caution">
    <text evidence="4">The sequence shown here is derived from an EMBL/GenBank/DDBJ whole genome shotgun (WGS) entry which is preliminary data.</text>
</comment>
<dbReference type="InParanoid" id="A0A409XDD4"/>
<feature type="region of interest" description="Disordered" evidence="2">
    <location>
        <begin position="1"/>
        <end position="21"/>
    </location>
</feature>
<evidence type="ECO:0000313" key="5">
    <source>
        <dbReference type="Proteomes" id="UP000283269"/>
    </source>
</evidence>
<dbReference type="Pfam" id="PF00656">
    <property type="entry name" value="Peptidase_C14"/>
    <property type="match status" value="1"/>
</dbReference>
<sequence length="380" mass="43029">MSTDMLTVSPSSTMPLIPPQRMTSQATNGLRRLRLYLLTLASLRPRRREKIAFLIGIGYKDKTGKKYELNGAHKDIESLEELLRNDYGFDKFIVLSDRKDTPPNMRELKTIIPLNPGADFFFAYSGHSSQRPDKSGQEIDGKEEFIIPSDAAATWVDEAASSVDVLDHDLTISDKVLRECLVNCLPKRTHLTALFDTCHSGTLLIITEPLSLSKIHAAKRRLYIPRISFSKDGLKIEKAIASQTSDQKAEKKRSRCNGFCRRVRESDRQVICISACDDSQICVEDPDGGTMTRLMYPVLQAIVKLLKENKTPTYEQVIQAARDAVYEARKVRKARMEEYLSQKQCDITCSFLRHHRCLSAHERNLKKAARAEADPKVILV</sequence>